<dbReference type="AlphaFoldDB" id="G2PQR0"/>
<reference evidence="2" key="1">
    <citation type="submission" date="2011-08" db="EMBL/GenBank/DDBJ databases">
        <title>The complete genome of Muricauda ruestringensis DSM 13258.</title>
        <authorList>
            <person name="Lucas S."/>
            <person name="Han J."/>
            <person name="Lapidus A."/>
            <person name="Bruce D."/>
            <person name="Goodwin L."/>
            <person name="Pitluck S."/>
            <person name="Peters L."/>
            <person name="Kyrpides N."/>
            <person name="Mavromatis K."/>
            <person name="Ivanova N."/>
            <person name="Ovchinnikova G."/>
            <person name="Teshima H."/>
            <person name="Detter J.C."/>
            <person name="Tapia R."/>
            <person name="Han C."/>
            <person name="Land M."/>
            <person name="Hauser L."/>
            <person name="Markowitz V."/>
            <person name="Cheng J.-F."/>
            <person name="Hugenholtz P."/>
            <person name="Woyke T."/>
            <person name="Wu D."/>
            <person name="Spring S."/>
            <person name="Schroeder M."/>
            <person name="Brambilla E."/>
            <person name="Klenk H.-P."/>
            <person name="Eisen J.A."/>
        </authorList>
    </citation>
    <scope>NUCLEOTIDE SEQUENCE [LARGE SCALE GENOMIC DNA]</scope>
    <source>
        <strain evidence="2">DSM 13258 / LMG 19739 / B1</strain>
    </source>
</reference>
<dbReference type="KEGG" id="mrs:Murru_2664"/>
<gene>
    <name evidence="1" type="ordered locus">Murru_2664</name>
</gene>
<name>G2PQR0_ALLRU</name>
<keyword evidence="2" id="KW-1185">Reference proteome</keyword>
<evidence type="ECO:0000313" key="2">
    <source>
        <dbReference type="Proteomes" id="UP000008908"/>
    </source>
</evidence>
<proteinExistence type="predicted"/>
<dbReference type="Proteomes" id="UP000008908">
    <property type="component" value="Chromosome"/>
</dbReference>
<reference evidence="1 2" key="2">
    <citation type="journal article" date="2012" name="Stand. Genomic Sci.">
        <title>Complete genome sequence of the facultatively anaerobic, appendaged bacterium Muricauda ruestringensis type strain (B1(T)).</title>
        <authorList>
            <person name="Huntemann M."/>
            <person name="Teshima H."/>
            <person name="Lapidus A."/>
            <person name="Nolan M."/>
            <person name="Lucas S."/>
            <person name="Hammon N."/>
            <person name="Deshpande S."/>
            <person name="Cheng J.F."/>
            <person name="Tapia R."/>
            <person name="Goodwin L.A."/>
            <person name="Pitluck S."/>
            <person name="Liolios K."/>
            <person name="Pagani I."/>
            <person name="Ivanova N."/>
            <person name="Mavromatis K."/>
            <person name="Mikhailova N."/>
            <person name="Pati A."/>
            <person name="Chen A."/>
            <person name="Palaniappan K."/>
            <person name="Land M."/>
            <person name="Hauser L."/>
            <person name="Pan C."/>
            <person name="Brambilla E.M."/>
            <person name="Rohde M."/>
            <person name="Spring S."/>
            <person name="Goker M."/>
            <person name="Detter J.C."/>
            <person name="Bristow J."/>
            <person name="Eisen J.A."/>
            <person name="Markowitz V."/>
            <person name="Hugenholtz P."/>
            <person name="Kyrpides N.C."/>
            <person name="Klenk H.P."/>
            <person name="Woyke T."/>
        </authorList>
    </citation>
    <scope>NUCLEOTIDE SEQUENCE [LARGE SCALE GENOMIC DNA]</scope>
    <source>
        <strain evidence="2">DSM 13258 / LMG 19739 / B1</strain>
    </source>
</reference>
<sequence>MSFIIFPNRDCQSVPNIYFMLKKDGILETYIRFRFRTLNKSGLYSIDKLAKAGISV</sequence>
<protein>
    <submittedName>
        <fullName evidence="1">Uncharacterized protein</fullName>
    </submittedName>
</protein>
<dbReference type="HOGENOM" id="CLU_3009385_0_0_10"/>
<organism evidence="1 2">
    <name type="scientific">Allomuricauda ruestringensis (strain DSM 13258 / CIP 107369 / LMG 19739 / B1)</name>
    <name type="common">Muricauda ruestringensis</name>
    <dbReference type="NCBI Taxonomy" id="886377"/>
    <lineage>
        <taxon>Bacteria</taxon>
        <taxon>Pseudomonadati</taxon>
        <taxon>Bacteroidota</taxon>
        <taxon>Flavobacteriia</taxon>
        <taxon>Flavobacteriales</taxon>
        <taxon>Flavobacteriaceae</taxon>
        <taxon>Flagellimonas</taxon>
    </lineage>
</organism>
<evidence type="ECO:0000313" key="1">
    <source>
        <dbReference type="EMBL" id="AEM71697.1"/>
    </source>
</evidence>
<dbReference type="EMBL" id="CP002999">
    <property type="protein sequence ID" value="AEM71697.1"/>
    <property type="molecule type" value="Genomic_DNA"/>
</dbReference>
<accession>G2PQR0</accession>